<name>A0A2Z6MG70_TRISU</name>
<reference evidence="2" key="1">
    <citation type="journal article" date="2017" name="Front. Plant Sci.">
        <title>Climate Clever Clovers: New Paradigm to Reduce the Environmental Footprint of Ruminants by Breeding Low Methanogenic Forages Utilizing Haplotype Variation.</title>
        <authorList>
            <person name="Kaur P."/>
            <person name="Appels R."/>
            <person name="Bayer P.E."/>
            <person name="Keeble-Gagnere G."/>
            <person name="Wang J."/>
            <person name="Hirakawa H."/>
            <person name="Shirasawa K."/>
            <person name="Vercoe P."/>
            <person name="Stefanova K."/>
            <person name="Durmic Z."/>
            <person name="Nichols P."/>
            <person name="Revell C."/>
            <person name="Isobe S.N."/>
            <person name="Edwards D."/>
            <person name="Erskine W."/>
        </authorList>
    </citation>
    <scope>NUCLEOTIDE SEQUENCE [LARGE SCALE GENOMIC DNA]</scope>
    <source>
        <strain evidence="2">cv. Daliak</strain>
    </source>
</reference>
<accession>A0A2Z6MG70</accession>
<dbReference type="AlphaFoldDB" id="A0A2Z6MG70"/>
<dbReference type="Proteomes" id="UP000242715">
    <property type="component" value="Unassembled WGS sequence"/>
</dbReference>
<dbReference type="OrthoDB" id="1922870at2759"/>
<gene>
    <name evidence="1" type="ORF">TSUD_59250</name>
</gene>
<dbReference type="EMBL" id="DF973383">
    <property type="protein sequence ID" value="GAU28913.1"/>
    <property type="molecule type" value="Genomic_DNA"/>
</dbReference>
<sequence length="255" mass="30003">MRALRRKGGTNYGGSSRASLTTLWENGYLREALTISCILRKKKKGGVPTTKKRCDKFMDRINDCSLLDCGAIRPKYTWRGPVFHGGDRIFEWLNRALQTITGVLWYFSPFADFQVIKEWKNISIEKVNIKKREILARIGVIQRKVQGERNNIFLVQLEAKLQKELAHILKVEELMWYQRSRARWLVDGDRNTRYYHLKTITRRRHNKISMLRDMNGGWVEEVDVLKQMANNISFPRLSDDEVQQISVEIDEEEIK</sequence>
<protein>
    <submittedName>
        <fullName evidence="1">Uncharacterized protein</fullName>
    </submittedName>
</protein>
<keyword evidence="2" id="KW-1185">Reference proteome</keyword>
<organism evidence="1 2">
    <name type="scientific">Trifolium subterraneum</name>
    <name type="common">Subterranean clover</name>
    <dbReference type="NCBI Taxonomy" id="3900"/>
    <lineage>
        <taxon>Eukaryota</taxon>
        <taxon>Viridiplantae</taxon>
        <taxon>Streptophyta</taxon>
        <taxon>Embryophyta</taxon>
        <taxon>Tracheophyta</taxon>
        <taxon>Spermatophyta</taxon>
        <taxon>Magnoliopsida</taxon>
        <taxon>eudicotyledons</taxon>
        <taxon>Gunneridae</taxon>
        <taxon>Pentapetalae</taxon>
        <taxon>rosids</taxon>
        <taxon>fabids</taxon>
        <taxon>Fabales</taxon>
        <taxon>Fabaceae</taxon>
        <taxon>Papilionoideae</taxon>
        <taxon>50 kb inversion clade</taxon>
        <taxon>NPAAA clade</taxon>
        <taxon>Hologalegina</taxon>
        <taxon>IRL clade</taxon>
        <taxon>Trifolieae</taxon>
        <taxon>Trifolium</taxon>
    </lineage>
</organism>
<evidence type="ECO:0000313" key="2">
    <source>
        <dbReference type="Proteomes" id="UP000242715"/>
    </source>
</evidence>
<evidence type="ECO:0000313" key="1">
    <source>
        <dbReference type="EMBL" id="GAU28913.1"/>
    </source>
</evidence>
<proteinExistence type="predicted"/>